<dbReference type="CDD" id="cd01263">
    <property type="entry name" value="PH_anillin"/>
    <property type="match status" value="1"/>
</dbReference>
<evidence type="ECO:0000313" key="3">
    <source>
        <dbReference type="Proteomes" id="UP001652580"/>
    </source>
</evidence>
<proteinExistence type="predicted"/>
<feature type="compositionally biased region" description="Polar residues" evidence="1">
    <location>
        <begin position="219"/>
        <end position="262"/>
    </location>
</feature>
<feature type="compositionally biased region" description="Basic and acidic residues" evidence="1">
    <location>
        <begin position="583"/>
        <end position="595"/>
    </location>
</feature>
<feature type="domain" description="PH" evidence="2">
    <location>
        <begin position="999"/>
        <end position="1123"/>
    </location>
</feature>
<dbReference type="InterPro" id="IPR031970">
    <property type="entry name" value="Anillin_N"/>
</dbReference>
<evidence type="ECO:0000256" key="1">
    <source>
        <dbReference type="SAM" id="MobiDB-lite"/>
    </source>
</evidence>
<accession>A0ABM3TV15</accession>
<feature type="compositionally biased region" description="Basic and acidic residues" evidence="1">
    <location>
        <begin position="634"/>
        <end position="643"/>
    </location>
</feature>
<dbReference type="Pfam" id="PF16018">
    <property type="entry name" value="Anillin_N"/>
    <property type="match status" value="2"/>
</dbReference>
<dbReference type="PANTHER" id="PTHR21538">
    <property type="entry name" value="ANILLIN/RHOTEKIN RTKN"/>
    <property type="match status" value="1"/>
</dbReference>
<dbReference type="GeneID" id="103006266"/>
<dbReference type="InterPro" id="IPR051364">
    <property type="entry name" value="Cytokinesis/Rho-signaling"/>
</dbReference>
<dbReference type="InterPro" id="IPR011993">
    <property type="entry name" value="PH-like_dom_sf"/>
</dbReference>
<feature type="region of interest" description="Disordered" evidence="1">
    <location>
        <begin position="291"/>
        <end position="310"/>
    </location>
</feature>
<feature type="compositionally biased region" description="Basic and acidic residues" evidence="1">
    <location>
        <begin position="383"/>
        <end position="392"/>
    </location>
</feature>
<dbReference type="Pfam" id="PF00169">
    <property type="entry name" value="PH"/>
    <property type="match status" value="1"/>
</dbReference>
<dbReference type="SMART" id="SM00233">
    <property type="entry name" value="PH"/>
    <property type="match status" value="1"/>
</dbReference>
<evidence type="ECO:0000313" key="4">
    <source>
        <dbReference type="RefSeq" id="XP_057405931.1"/>
    </source>
</evidence>
<dbReference type="InterPro" id="IPR037840">
    <property type="entry name" value="PH_Anillin"/>
</dbReference>
<dbReference type="Proteomes" id="UP001652580">
    <property type="component" value="Chromosome 7"/>
</dbReference>
<feature type="region of interest" description="Disordered" evidence="1">
    <location>
        <begin position="494"/>
        <end position="518"/>
    </location>
</feature>
<dbReference type="PANTHER" id="PTHR21538:SF27">
    <property type="entry name" value="ANILLIN"/>
    <property type="match status" value="1"/>
</dbReference>
<dbReference type="PROSITE" id="PS50003">
    <property type="entry name" value="PH_DOMAIN"/>
    <property type="match status" value="1"/>
</dbReference>
<feature type="region of interest" description="Disordered" evidence="1">
    <location>
        <begin position="218"/>
        <end position="273"/>
    </location>
</feature>
<feature type="region of interest" description="Disordered" evidence="1">
    <location>
        <begin position="317"/>
        <end position="375"/>
    </location>
</feature>
<dbReference type="InterPro" id="IPR012966">
    <property type="entry name" value="AHD"/>
</dbReference>
<dbReference type="Gene3D" id="2.30.29.30">
    <property type="entry name" value="Pleckstrin-homology domain (PH domain)/Phosphotyrosine-binding domain (PTB)"/>
    <property type="match status" value="1"/>
</dbReference>
<organism evidence="3 4">
    <name type="scientific">Balaenoptera acutorostrata</name>
    <name type="common">Common minke whale</name>
    <name type="synonym">Balaena rostrata</name>
    <dbReference type="NCBI Taxonomy" id="9767"/>
    <lineage>
        <taxon>Eukaryota</taxon>
        <taxon>Metazoa</taxon>
        <taxon>Chordata</taxon>
        <taxon>Craniata</taxon>
        <taxon>Vertebrata</taxon>
        <taxon>Euteleostomi</taxon>
        <taxon>Mammalia</taxon>
        <taxon>Eutheria</taxon>
        <taxon>Laurasiatheria</taxon>
        <taxon>Artiodactyla</taxon>
        <taxon>Whippomorpha</taxon>
        <taxon>Cetacea</taxon>
        <taxon>Mysticeti</taxon>
        <taxon>Balaenopteridae</taxon>
        <taxon>Balaenoptera</taxon>
    </lineage>
</organism>
<feature type="region of interest" description="Disordered" evidence="1">
    <location>
        <begin position="451"/>
        <end position="472"/>
    </location>
</feature>
<feature type="compositionally biased region" description="Basic and acidic residues" evidence="1">
    <location>
        <begin position="653"/>
        <end position="668"/>
    </location>
</feature>
<feature type="region of interest" description="Disordered" evidence="1">
    <location>
        <begin position="1"/>
        <end position="198"/>
    </location>
</feature>
<feature type="compositionally biased region" description="Basic and acidic residues" evidence="1">
    <location>
        <begin position="151"/>
        <end position="170"/>
    </location>
</feature>
<keyword evidence="3" id="KW-1185">Reference proteome</keyword>
<reference evidence="4" key="1">
    <citation type="submission" date="2025-08" db="UniProtKB">
        <authorList>
            <consortium name="RefSeq"/>
        </authorList>
    </citation>
    <scope>IDENTIFICATION</scope>
</reference>
<name>A0ABM3TV15_BALAC</name>
<dbReference type="RefSeq" id="XP_057405931.1">
    <property type="nucleotide sequence ID" value="XM_057549948.1"/>
</dbReference>
<gene>
    <name evidence="4" type="primary">ANLN</name>
</gene>
<dbReference type="Pfam" id="PF08174">
    <property type="entry name" value="Anillin"/>
    <property type="match status" value="1"/>
</dbReference>
<feature type="region of interest" description="Disordered" evidence="1">
    <location>
        <begin position="634"/>
        <end position="669"/>
    </location>
</feature>
<feature type="compositionally biased region" description="Basic and acidic residues" evidence="1">
    <location>
        <begin position="1"/>
        <end position="25"/>
    </location>
</feature>
<dbReference type="InterPro" id="IPR001849">
    <property type="entry name" value="PH_domain"/>
</dbReference>
<evidence type="ECO:0000259" key="2">
    <source>
        <dbReference type="PROSITE" id="PS50003"/>
    </source>
</evidence>
<feature type="compositionally biased region" description="Low complexity" evidence="1">
    <location>
        <begin position="102"/>
        <end position="114"/>
    </location>
</feature>
<feature type="region of interest" description="Disordered" evidence="1">
    <location>
        <begin position="383"/>
        <end position="402"/>
    </location>
</feature>
<protein>
    <submittedName>
        <fullName evidence="4">Anillin isoform X2</fullName>
    </submittedName>
</protein>
<feature type="compositionally biased region" description="Basic and acidic residues" evidence="1">
    <location>
        <begin position="454"/>
        <end position="470"/>
    </location>
</feature>
<sequence>MDPFTEKLLERTRARRENLQRKMAERPTPAARSATQAKRVREPLSEASNQQPLSGGEEKSCTKPSPSKKRCSDNTEVEVSNLENEKPVESASVKPCSPSPMSPQAQPQAPQVPAGVSDSVATPASLLGVRRGLNSRLEGTAASSVKTRMQKLAEQRRHWDNDDVTDDIHESSPISAMPSEATSPPKPSLSDASAAPVGRKGRLANLAATICSWEDDVKNSSAKQNSVQEQPGTTCLSKFSSASGASARINSSSVKQEATCCSQRDGDASLNKASSSSAVGASLINVAISSSGKATSSPVKSSTTSITSAKNCEVQNPELLQKTSVSPLKTEVSKSTERSTVSRTVRPKEELNREICLQSQPKDKSTTPGGAGIKPFLERFGERCQEHSKESPARSTPHRTPIITPNTKAIQERLFKQNASSSTTHLAQQLKQERQKELACLRGRFDKGSLWSAEKGENSRSKQLETKQEIHCQNTPLRKQVCPNTPSLPVTEKVAENQTPAKPSSIEPTGFTGSEMTKSSPLKITLFLEEEKSLKVTSDPKVEQLTEVVREIEMSVDDDDDINSSKVINDIFSDVLEEGELDVEKSQEEMHHADAESSEEQEDALNISSMSLLAPLAQTVGVNLVSSPRWELKDTSISDESPKPGKFQRTRVPRAESGDSMGSEDHDLPYSIDAYRSQRVKETDRPSIKQVIVRKEDVTSKLNEKKNGFPCQVNIKQKMQELNNEINLQQTVIYQASQALNCCVDEEHGKGSLEEAEAERLLLIATEKRTLLIDGLNKLKNEGPQRKNKAGPISQSEFVPSKGSITLSEIRLPLKADFVCSTVQKPDAANYYFLIILKAGAENMVATPLASTSNSLNGDALTFTTTFTLRDVSNDFEINIEVYSLVQKKDPSGPDKKKKAYKSKAITPKRLLTSVTTKSTLHSSVMASLNAVRSSNFALVGSYTLSLSSVGNTKFALDKINYDVKERELLGYMFQEKVPFLCPLEGHIYLKIKCQVNSSVEERGFLTIFEDVSGFGAWHRRWCVLSGNCISYWTYPDDEKRKNPIGRLNLANCTSRQIEPANREFCARRNTFELITVRPQREDDRETLVSQCRDTLCVTKNWLSADTKEERDLWMQKLNQVLVDIRLWQPDACYKPIGKP</sequence>
<feature type="region of interest" description="Disordered" evidence="1">
    <location>
        <begin position="583"/>
        <end position="604"/>
    </location>
</feature>
<dbReference type="SUPFAM" id="SSF50729">
    <property type="entry name" value="PH domain-like"/>
    <property type="match status" value="1"/>
</dbReference>